<dbReference type="EMBL" id="WWBZ02000022">
    <property type="protein sequence ID" value="KAF4308518.1"/>
    <property type="molecule type" value="Genomic_DNA"/>
</dbReference>
<feature type="compositionally biased region" description="Pro residues" evidence="1">
    <location>
        <begin position="1"/>
        <end position="10"/>
    </location>
</feature>
<accession>A0A8H4N603</accession>
<evidence type="ECO:0000256" key="1">
    <source>
        <dbReference type="SAM" id="MobiDB-lite"/>
    </source>
</evidence>
<protein>
    <submittedName>
        <fullName evidence="2">Uncharacterized protein</fullName>
    </submittedName>
</protein>
<reference evidence="2" key="1">
    <citation type="submission" date="2020-04" db="EMBL/GenBank/DDBJ databases">
        <title>Genome Assembly and Annotation of Botryosphaeria dothidea sdau 11-99, a Latent Pathogen of Apple Fruit Ring Rot in China.</title>
        <authorList>
            <person name="Yu C."/>
            <person name="Diao Y."/>
            <person name="Lu Q."/>
            <person name="Zhao J."/>
            <person name="Cui S."/>
            <person name="Peng C."/>
            <person name="He B."/>
            <person name="Liu H."/>
        </authorList>
    </citation>
    <scope>NUCLEOTIDE SEQUENCE [LARGE SCALE GENOMIC DNA]</scope>
    <source>
        <strain evidence="2">Sdau11-99</strain>
    </source>
</reference>
<dbReference type="OrthoDB" id="3431997at2759"/>
<dbReference type="Proteomes" id="UP000572817">
    <property type="component" value="Unassembled WGS sequence"/>
</dbReference>
<dbReference type="AlphaFoldDB" id="A0A8H4N603"/>
<feature type="compositionally biased region" description="Low complexity" evidence="1">
    <location>
        <begin position="29"/>
        <end position="70"/>
    </location>
</feature>
<evidence type="ECO:0000313" key="3">
    <source>
        <dbReference type="Proteomes" id="UP000572817"/>
    </source>
</evidence>
<name>A0A8H4N603_9PEZI</name>
<keyword evidence="3" id="KW-1185">Reference proteome</keyword>
<sequence length="300" mass="32115">MGHPPPPQPCPSDTANAFPSAPPPPYTPSPAYQQSAYQQPAYNQPFNQAPAQQPYAPAIPGPASSSSSAPPFQPHPTKLPPTLNAYYQWKFTRTFHLGPSADQKLYAVAPRSSLSSLKHALLLHDGPTTDAHPVLAQIESEGLSGRSYVVTIHPSRGAGGSVVERLSRASSLTHRTASFSIGVRGGEKGARRERFEWRPSRGAEIKDLAGSLSHGWKLVRCDAEERWDGVGQRGVASDGKEVVAVIAHNASWSMTKGLRFALMGTGCAGVLGEEWEVMALVTGLQLWYRDVQESSAAGAS</sequence>
<gene>
    <name evidence="2" type="ORF">GTA08_BOTSDO03881</name>
</gene>
<feature type="region of interest" description="Disordered" evidence="1">
    <location>
        <begin position="1"/>
        <end position="79"/>
    </location>
</feature>
<evidence type="ECO:0000313" key="2">
    <source>
        <dbReference type="EMBL" id="KAF4308518.1"/>
    </source>
</evidence>
<proteinExistence type="predicted"/>
<organism evidence="2 3">
    <name type="scientific">Botryosphaeria dothidea</name>
    <dbReference type="NCBI Taxonomy" id="55169"/>
    <lineage>
        <taxon>Eukaryota</taxon>
        <taxon>Fungi</taxon>
        <taxon>Dikarya</taxon>
        <taxon>Ascomycota</taxon>
        <taxon>Pezizomycotina</taxon>
        <taxon>Dothideomycetes</taxon>
        <taxon>Dothideomycetes incertae sedis</taxon>
        <taxon>Botryosphaeriales</taxon>
        <taxon>Botryosphaeriaceae</taxon>
        <taxon>Botryosphaeria</taxon>
    </lineage>
</organism>
<comment type="caution">
    <text evidence="2">The sequence shown here is derived from an EMBL/GenBank/DDBJ whole genome shotgun (WGS) entry which is preliminary data.</text>
</comment>